<evidence type="ECO:0000313" key="3">
    <source>
        <dbReference type="EMBL" id="PAK83653.1"/>
    </source>
</evidence>
<dbReference type="AlphaFoldDB" id="A0A269YDP8"/>
<name>A0A269YDP8_9LACO</name>
<dbReference type="OrthoDB" id="2324744at2"/>
<feature type="transmembrane region" description="Helical" evidence="1">
    <location>
        <begin position="75"/>
        <end position="96"/>
    </location>
</feature>
<accession>A0A269YDP8</accession>
<evidence type="ECO:0000313" key="7">
    <source>
        <dbReference type="Proteomes" id="UP000294668"/>
    </source>
</evidence>
<dbReference type="EMBL" id="BDGB01000105">
    <property type="protein sequence ID" value="GAW73047.1"/>
    <property type="molecule type" value="Genomic_DNA"/>
</dbReference>
<feature type="transmembrane region" description="Helical" evidence="1">
    <location>
        <begin position="7"/>
        <end position="28"/>
    </location>
</feature>
<evidence type="ECO:0000256" key="1">
    <source>
        <dbReference type="SAM" id="Phobius"/>
    </source>
</evidence>
<dbReference type="RefSeq" id="WP_057961322.1">
    <property type="nucleotide sequence ID" value="NZ_BAAAXO010000060.1"/>
</dbReference>
<dbReference type="Proteomes" id="UP000216802">
    <property type="component" value="Unassembled WGS sequence"/>
</dbReference>
<reference evidence="4" key="4">
    <citation type="submission" date="2019-02" db="EMBL/GenBank/DDBJ databases">
        <authorList>
            <person name="Buron G."/>
            <person name="Chaylann A."/>
            <person name="Dolejs I."/>
            <person name="Forster J."/>
            <person name="Miks M.H."/>
        </authorList>
    </citation>
    <scope>NUCLEOTIDE SEQUENCE</scope>
    <source>
        <strain evidence="4">DSM 10551</strain>
    </source>
</reference>
<feature type="transmembrane region" description="Helical" evidence="1">
    <location>
        <begin position="102"/>
        <end position="120"/>
    </location>
</feature>
<reference evidence="4 7" key="3">
    <citation type="journal article" date="2019" name="Appl. Microbiol. Biotechnol.">
        <title>Uncovering carbohydrate metabolism through a genotype-phenotype association study of 56 lactic acid bacteria genomes.</title>
        <authorList>
            <person name="Buron-Moles G."/>
            <person name="Chailyan A."/>
            <person name="Dolejs I."/>
            <person name="Forster J."/>
            <person name="Miks M.H."/>
        </authorList>
    </citation>
    <scope>NUCLEOTIDE SEQUENCE [LARGE SCALE GENOMIC DNA]</scope>
    <source>
        <strain evidence="4 7">DSM 10551</strain>
    </source>
</reference>
<evidence type="ECO:0000313" key="4">
    <source>
        <dbReference type="EMBL" id="TDG88782.1"/>
    </source>
</evidence>
<organism evidence="3 6">
    <name type="scientific">Lentilactobacillus parakefiri</name>
    <dbReference type="NCBI Taxonomy" id="152332"/>
    <lineage>
        <taxon>Bacteria</taxon>
        <taxon>Bacillati</taxon>
        <taxon>Bacillota</taxon>
        <taxon>Bacilli</taxon>
        <taxon>Lactobacillales</taxon>
        <taxon>Lactobacillaceae</taxon>
        <taxon>Lentilactobacillus</taxon>
    </lineage>
</organism>
<comment type="caution">
    <text evidence="3">The sequence shown here is derived from an EMBL/GenBank/DDBJ whole genome shotgun (WGS) entry which is preliminary data.</text>
</comment>
<reference evidence="3 6" key="2">
    <citation type="submission" date="2017-04" db="EMBL/GenBank/DDBJ databases">
        <title>Kefir bacterial isolates.</title>
        <authorList>
            <person name="Kim Y."/>
            <person name="Blasche S."/>
            <person name="Patil K.R."/>
        </authorList>
    </citation>
    <scope>NUCLEOTIDE SEQUENCE [LARGE SCALE GENOMIC DNA]</scope>
    <source>
        <strain evidence="3 6">OG2</strain>
    </source>
</reference>
<dbReference type="Proteomes" id="UP000214739">
    <property type="component" value="Unassembled WGS sequence"/>
</dbReference>
<evidence type="ECO:0000313" key="2">
    <source>
        <dbReference type="EMBL" id="GAW73047.1"/>
    </source>
</evidence>
<keyword evidence="1" id="KW-0812">Transmembrane</keyword>
<dbReference type="Proteomes" id="UP000294668">
    <property type="component" value="Unassembled WGS sequence"/>
</dbReference>
<sequence>MKFNWKVALISFSPYVPLIIIYFLIHLYIVNDVIALFVAFGIFSVLYIFVHYRYAKPFFKKHPELDVQNLEFNPVANIVFALWVVIMVALVLLNLYPQSPEGYILVFAIFYSIISGFKSYRGTAK</sequence>
<reference evidence="2 5" key="1">
    <citation type="journal article" date="2017" name="Biosci Microbiota Food Health">
        <title>Genomic characterization reconfirms the taxonomic status of Lactobacillus parakefiri.</title>
        <authorList>
            <person name="Tanizawa Y."/>
            <person name="Kobayashi H."/>
            <person name="Kaminuma E."/>
            <person name="Sakamoto M."/>
            <person name="Ohkuma M."/>
            <person name="Nakamura Y."/>
            <person name="Arita M."/>
            <person name="Tohno M."/>
        </authorList>
    </citation>
    <scope>NUCLEOTIDE SEQUENCE [LARGE SCALE GENOMIC DNA]</scope>
    <source>
        <strain evidence="2 5">JCM 8573</strain>
    </source>
</reference>
<keyword evidence="7" id="KW-1185">Reference proteome</keyword>
<evidence type="ECO:0000313" key="5">
    <source>
        <dbReference type="Proteomes" id="UP000214739"/>
    </source>
</evidence>
<keyword evidence="1" id="KW-0472">Membrane</keyword>
<dbReference type="EMBL" id="NCXI01000037">
    <property type="protein sequence ID" value="PAK83653.1"/>
    <property type="molecule type" value="Genomic_DNA"/>
</dbReference>
<feature type="transmembrane region" description="Helical" evidence="1">
    <location>
        <begin position="34"/>
        <end position="54"/>
    </location>
</feature>
<protein>
    <submittedName>
        <fullName evidence="3">Uncharacterized protein</fullName>
    </submittedName>
</protein>
<dbReference type="EMBL" id="PUFL01000084">
    <property type="protein sequence ID" value="TDG88782.1"/>
    <property type="molecule type" value="Genomic_DNA"/>
</dbReference>
<proteinExistence type="predicted"/>
<evidence type="ECO:0000313" key="6">
    <source>
        <dbReference type="Proteomes" id="UP000216802"/>
    </source>
</evidence>
<keyword evidence="1" id="KW-1133">Transmembrane helix</keyword>
<gene>
    <name evidence="3" type="ORF">B8W98_06180</name>
    <name evidence="4" type="ORF">C5L28_002129</name>
    <name evidence="2" type="ORF">LPKJCM_02180</name>
</gene>